<dbReference type="SMART" id="SM00857">
    <property type="entry name" value="Resolvase"/>
    <property type="match status" value="1"/>
</dbReference>
<feature type="region of interest" description="Disordered" evidence="1">
    <location>
        <begin position="145"/>
        <end position="166"/>
    </location>
</feature>
<evidence type="ECO:0000313" key="5">
    <source>
        <dbReference type="Proteomes" id="UP000316096"/>
    </source>
</evidence>
<dbReference type="InterPro" id="IPR025827">
    <property type="entry name" value="Zn_ribbon_recom_dom"/>
</dbReference>
<gene>
    <name evidence="4" type="ORF">FB559_1653</name>
</gene>
<dbReference type="PANTHER" id="PTHR30461:SF23">
    <property type="entry name" value="DNA RECOMBINASE-RELATED"/>
    <property type="match status" value="1"/>
</dbReference>
<dbReference type="PANTHER" id="PTHR30461">
    <property type="entry name" value="DNA-INVERTASE FROM LAMBDOID PROPHAGE"/>
    <property type="match status" value="1"/>
</dbReference>
<accession>A0A543CG96</accession>
<protein>
    <submittedName>
        <fullName evidence="4">DNA invertase Pin-like site-specific DNA recombinase</fullName>
    </submittedName>
</protein>
<dbReference type="PROSITE" id="PS51736">
    <property type="entry name" value="RECOMBINASES_3"/>
    <property type="match status" value="1"/>
</dbReference>
<dbReference type="InterPro" id="IPR050639">
    <property type="entry name" value="SSR_resolvase"/>
</dbReference>
<reference evidence="4 5" key="1">
    <citation type="submission" date="2019-06" db="EMBL/GenBank/DDBJ databases">
        <title>Sequencing the genomes of 1000 actinobacteria strains.</title>
        <authorList>
            <person name="Klenk H.-P."/>
        </authorList>
    </citation>
    <scope>NUCLEOTIDE SEQUENCE [LARGE SCALE GENOMIC DNA]</scope>
    <source>
        <strain evidence="4 5">DSM 102200</strain>
    </source>
</reference>
<evidence type="ECO:0000259" key="2">
    <source>
        <dbReference type="PROSITE" id="PS51736"/>
    </source>
</evidence>
<dbReference type="PROSITE" id="PS51737">
    <property type="entry name" value="RECOMBINASE_DNA_BIND"/>
    <property type="match status" value="1"/>
</dbReference>
<proteinExistence type="predicted"/>
<dbReference type="Pfam" id="PF07508">
    <property type="entry name" value="Recombinase"/>
    <property type="match status" value="1"/>
</dbReference>
<dbReference type="Gene3D" id="3.40.50.1390">
    <property type="entry name" value="Resolvase, N-terminal catalytic domain"/>
    <property type="match status" value="1"/>
</dbReference>
<feature type="compositionally biased region" description="Basic and acidic residues" evidence="1">
    <location>
        <begin position="145"/>
        <end position="155"/>
    </location>
</feature>
<dbReference type="EMBL" id="VFOZ01000001">
    <property type="protein sequence ID" value="TQL96132.1"/>
    <property type="molecule type" value="Genomic_DNA"/>
</dbReference>
<evidence type="ECO:0000259" key="3">
    <source>
        <dbReference type="PROSITE" id="PS51737"/>
    </source>
</evidence>
<organism evidence="4 5">
    <name type="scientific">Actinoallomurus bryophytorum</name>
    <dbReference type="NCBI Taxonomy" id="1490222"/>
    <lineage>
        <taxon>Bacteria</taxon>
        <taxon>Bacillati</taxon>
        <taxon>Actinomycetota</taxon>
        <taxon>Actinomycetes</taxon>
        <taxon>Streptosporangiales</taxon>
        <taxon>Thermomonosporaceae</taxon>
        <taxon>Actinoallomurus</taxon>
    </lineage>
</organism>
<name>A0A543CG96_9ACTN</name>
<dbReference type="Gene3D" id="3.90.1750.20">
    <property type="entry name" value="Putative Large Serine Recombinase, Chain B, Domain 2"/>
    <property type="match status" value="1"/>
</dbReference>
<dbReference type="GO" id="GO:0003677">
    <property type="term" value="F:DNA binding"/>
    <property type="evidence" value="ECO:0007669"/>
    <property type="project" value="InterPro"/>
</dbReference>
<dbReference type="InterPro" id="IPR036162">
    <property type="entry name" value="Resolvase-like_N_sf"/>
</dbReference>
<dbReference type="Pfam" id="PF13408">
    <property type="entry name" value="Zn_ribbon_recom"/>
    <property type="match status" value="1"/>
</dbReference>
<dbReference type="InterPro" id="IPR011109">
    <property type="entry name" value="DNA_bind_recombinase_dom"/>
</dbReference>
<dbReference type="Pfam" id="PF00239">
    <property type="entry name" value="Resolvase"/>
    <property type="match status" value="1"/>
</dbReference>
<feature type="domain" description="Recombinase" evidence="3">
    <location>
        <begin position="165"/>
        <end position="306"/>
    </location>
</feature>
<dbReference type="InterPro" id="IPR038109">
    <property type="entry name" value="DNA_bind_recomb_sf"/>
</dbReference>
<comment type="caution">
    <text evidence="4">The sequence shown here is derived from an EMBL/GenBank/DDBJ whole genome shotgun (WGS) entry which is preliminary data.</text>
</comment>
<dbReference type="SUPFAM" id="SSF53041">
    <property type="entry name" value="Resolvase-like"/>
    <property type="match status" value="1"/>
</dbReference>
<dbReference type="AlphaFoldDB" id="A0A543CG96"/>
<feature type="domain" description="Resolvase/invertase-type recombinase catalytic" evidence="2">
    <location>
        <begin position="2"/>
        <end position="157"/>
    </location>
</feature>
<dbReference type="GO" id="GO:0000150">
    <property type="term" value="F:DNA strand exchange activity"/>
    <property type="evidence" value="ECO:0007669"/>
    <property type="project" value="InterPro"/>
</dbReference>
<dbReference type="CDD" id="cd00338">
    <property type="entry name" value="Ser_Recombinase"/>
    <property type="match status" value="1"/>
</dbReference>
<dbReference type="Proteomes" id="UP000316096">
    <property type="component" value="Unassembled WGS sequence"/>
</dbReference>
<sequence length="515" mass="58201">MIAGGYARISRDEDKGLRGIGKQIEDDRERALELGWTLARLYVDDDLTAAKYDVRRPAFEQMMTDLADGVINAALVWKSDRFTRLDYDLTRLFREHAFKAKGRHGGIKFASKATVYDLDDPATHQRLTIEVSIIGTGEVSAMKERQTREHARKAEQGVPTGGRRGFGYQATPETLAELDVAKKSGDKIRIEAANKRVWSELRYRQDPREAAALRDARNRLLGGEKAPTIAREWNAQGLLTPLGRLWHPSVLRSTIKSPRLAGYRIYRGEIALDRNGQPVFVEGQEPIFTVEEHEEIAAYFAGTPRTRNQVPHGNRTFLLSGLLRCGLCKQPMWGNVVKGYVKETGGWEDRARRIYRCSGAVTSCGKQSINAPKSEAHVIELVARHIDQLTPEIVSQNVAAWDKAEQLKHAEIKRNEWADAIDSGDAPPAFGFAKVSEWDEKIKELKRERQDWQRGHTAAKGRVVDSGKDLRAMGDQVDQQRAVVDRYLSAVLVKKLKQRGPHFQPKRLEPIWIEQ</sequence>
<evidence type="ECO:0000313" key="4">
    <source>
        <dbReference type="EMBL" id="TQL96132.1"/>
    </source>
</evidence>
<dbReference type="InterPro" id="IPR006119">
    <property type="entry name" value="Resolv_N"/>
</dbReference>
<keyword evidence="5" id="KW-1185">Reference proteome</keyword>
<evidence type="ECO:0000256" key="1">
    <source>
        <dbReference type="SAM" id="MobiDB-lite"/>
    </source>
</evidence>